<gene>
    <name evidence="3" type="ORF">PSHT_04567</name>
</gene>
<dbReference type="VEuPathDB" id="FungiDB:PSTT_01901"/>
<evidence type="ECO:0000313" key="4">
    <source>
        <dbReference type="Proteomes" id="UP000238274"/>
    </source>
</evidence>
<reference evidence="4" key="2">
    <citation type="journal article" date="2018" name="BMC Genomics">
        <title>Genomic insights into host adaptation between the wheat stripe rust pathogen (Puccinia striiformis f. sp. tritici) and the barley stripe rust pathogen (Puccinia striiformis f. sp. hordei).</title>
        <authorList>
            <person name="Xia C."/>
            <person name="Wang M."/>
            <person name="Yin C."/>
            <person name="Cornejo O.E."/>
            <person name="Hulbert S.H."/>
            <person name="Chen X."/>
        </authorList>
    </citation>
    <scope>NUCLEOTIDE SEQUENCE [LARGE SCALE GENOMIC DNA]</scope>
    <source>
        <strain evidence="4">93TX-2</strain>
    </source>
</reference>
<dbReference type="InterPro" id="IPR046798">
    <property type="entry name" value="2OG-FeII_Oxy_6"/>
</dbReference>
<feature type="region of interest" description="Disordered" evidence="1">
    <location>
        <begin position="200"/>
        <end position="232"/>
    </location>
</feature>
<evidence type="ECO:0000256" key="1">
    <source>
        <dbReference type="SAM" id="MobiDB-lite"/>
    </source>
</evidence>
<feature type="compositionally biased region" description="Polar residues" evidence="1">
    <location>
        <begin position="79"/>
        <end position="91"/>
    </location>
</feature>
<organism evidence="3 4">
    <name type="scientific">Puccinia striiformis</name>
    <dbReference type="NCBI Taxonomy" id="27350"/>
    <lineage>
        <taxon>Eukaryota</taxon>
        <taxon>Fungi</taxon>
        <taxon>Dikarya</taxon>
        <taxon>Basidiomycota</taxon>
        <taxon>Pucciniomycotina</taxon>
        <taxon>Pucciniomycetes</taxon>
        <taxon>Pucciniales</taxon>
        <taxon>Pucciniaceae</taxon>
        <taxon>Puccinia</taxon>
    </lineage>
</organism>
<feature type="domain" description="Tet-like 2OG-Fe(II) oxygenase" evidence="2">
    <location>
        <begin position="276"/>
        <end position="469"/>
    </location>
</feature>
<feature type="region of interest" description="Disordered" evidence="1">
    <location>
        <begin position="27"/>
        <end position="47"/>
    </location>
</feature>
<dbReference type="Proteomes" id="UP000238274">
    <property type="component" value="Unassembled WGS sequence"/>
</dbReference>
<reference evidence="4" key="3">
    <citation type="journal article" date="2018" name="Mol. Plant Microbe Interact.">
        <title>Genome sequence resources for the wheat stripe rust pathogen (Puccinia striiformis f. sp. tritici) and the barley stripe rust pathogen (Puccinia striiformis f. sp. hordei).</title>
        <authorList>
            <person name="Xia C."/>
            <person name="Wang M."/>
            <person name="Yin C."/>
            <person name="Cornejo O.E."/>
            <person name="Hulbert S.H."/>
            <person name="Chen X."/>
        </authorList>
    </citation>
    <scope>NUCLEOTIDE SEQUENCE [LARGE SCALE GENOMIC DNA]</scope>
    <source>
        <strain evidence="4">93TX-2</strain>
    </source>
</reference>
<evidence type="ECO:0000259" key="2">
    <source>
        <dbReference type="Pfam" id="PF20515"/>
    </source>
</evidence>
<dbReference type="VEuPathDB" id="FungiDB:PSHT_04567"/>
<feature type="compositionally biased region" description="Basic and acidic residues" evidence="1">
    <location>
        <begin position="31"/>
        <end position="40"/>
    </location>
</feature>
<protein>
    <recommendedName>
        <fullName evidence="2">Tet-like 2OG-Fe(II) oxygenase domain-containing protein</fullName>
    </recommendedName>
</protein>
<reference evidence="3 4" key="1">
    <citation type="submission" date="2017-12" db="EMBL/GenBank/DDBJ databases">
        <title>Gene loss provides genomic basis for host adaptation in cereal stripe rust fungi.</title>
        <authorList>
            <person name="Xia C."/>
        </authorList>
    </citation>
    <scope>NUCLEOTIDE SEQUENCE [LARGE SCALE GENOMIC DNA]</scope>
    <source>
        <strain evidence="3 4">93TX-2</strain>
    </source>
</reference>
<dbReference type="AlphaFoldDB" id="A0A2S4WCM7"/>
<accession>A0A2S4WCM7</accession>
<feature type="compositionally biased region" description="Polar residues" evidence="1">
    <location>
        <begin position="214"/>
        <end position="226"/>
    </location>
</feature>
<dbReference type="Pfam" id="PF20515">
    <property type="entry name" value="2OG-FeII_Oxy_6"/>
    <property type="match status" value="1"/>
</dbReference>
<feature type="compositionally biased region" description="Basic residues" evidence="1">
    <location>
        <begin position="130"/>
        <end position="159"/>
    </location>
</feature>
<proteinExistence type="predicted"/>
<sequence>MESETFVHVIPQLVCTNLQHLSFAIGQGESSSRDDVRPITKTDSPSITTPKFKMEVIYTYSLSGMGSDSEALQEKSATENELQAKLSTGTDEQQEKLATDMNELEPKPSIGIDQAGAEPSPDANKEPQTLRKRRRKSDAQKAHRKRLSQLARPQRRKNSRARDFENVISNEDRFVAALISAKKLVKYDLFPEISKEVALQNKGRSQEGHEYCEDSSNGPHKNSQPRAPTEDENVEALKQITDKFRTIDHGSVRLLNQKSNQIICVLEFLKIPNLDQKQREDLNFLCGFFHDCKPFISPDLSENSYDAITSAIGWCKETTHLQILHQYRNEEAIEKNQQLYAKLMEDSEKAGSILWDTFSRFGNVAAENTRKHMMELASCGSTSSLAFPSHNFHDDLNLDGDEDSENPLSFAMVIPTFKTTGKIALEAEGHRVDNGQFLFPDIKEAIVFPPDTICMMIFRAHEYAHGTLRATEVGDSTRLAICIQAPIKITEPDQNNKEGPHDEQTSEVDK</sequence>
<evidence type="ECO:0000313" key="3">
    <source>
        <dbReference type="EMBL" id="POW19520.1"/>
    </source>
</evidence>
<dbReference type="OrthoDB" id="2505311at2759"/>
<keyword evidence="4" id="KW-1185">Reference proteome</keyword>
<feature type="region of interest" description="Disordered" evidence="1">
    <location>
        <begin position="491"/>
        <end position="510"/>
    </location>
</feature>
<comment type="caution">
    <text evidence="3">The sequence shown here is derived from an EMBL/GenBank/DDBJ whole genome shotgun (WGS) entry which is preliminary data.</text>
</comment>
<name>A0A2S4WCM7_9BASI</name>
<dbReference type="EMBL" id="PKSM01000047">
    <property type="protein sequence ID" value="POW19520.1"/>
    <property type="molecule type" value="Genomic_DNA"/>
</dbReference>
<feature type="region of interest" description="Disordered" evidence="1">
    <location>
        <begin position="69"/>
        <end position="164"/>
    </location>
</feature>